<dbReference type="GO" id="GO:0008374">
    <property type="term" value="F:O-acyltransferase activity"/>
    <property type="evidence" value="ECO:0007669"/>
    <property type="project" value="TreeGrafter"/>
</dbReference>
<sequence length="179" mass="20259">MRNYLLQLNFIILALINLSFRFCFLFSLKRLLLYCIGIKTGKQTAIHGIKIFALGKMKIGRNCSINSGVYLDNRRRITIGNNVNISHDSKIYTLGHDYNSPDFATKGKEVIIEDNVVIFSNVLIMPGVTIHEGAVVLPGAVVTKDVEEFSVVGGNPARFINHRQKNISYSLDYRYWFAL</sequence>
<reference evidence="3" key="1">
    <citation type="submission" date="2021-08" db="EMBL/GenBank/DDBJ databases">
        <title>Comparative analyses of Brucepasteria parasyntrophica and Teretinema zuelzerae.</title>
        <authorList>
            <person name="Song Y."/>
            <person name="Brune A."/>
        </authorList>
    </citation>
    <scope>NUCLEOTIDE SEQUENCE</scope>
    <source>
        <strain evidence="3">DSM 1903</strain>
    </source>
</reference>
<evidence type="ECO:0000313" key="3">
    <source>
        <dbReference type="EMBL" id="MCD1653158.1"/>
    </source>
</evidence>
<keyword evidence="4" id="KW-1185">Reference proteome</keyword>
<dbReference type="SUPFAM" id="SSF51161">
    <property type="entry name" value="Trimeric LpxA-like enzymes"/>
    <property type="match status" value="1"/>
</dbReference>
<dbReference type="InterPro" id="IPR011004">
    <property type="entry name" value="Trimer_LpxA-like_sf"/>
</dbReference>
<dbReference type="Gene3D" id="2.160.10.10">
    <property type="entry name" value="Hexapeptide repeat proteins"/>
    <property type="match status" value="1"/>
</dbReference>
<dbReference type="Pfam" id="PF00132">
    <property type="entry name" value="Hexapep"/>
    <property type="match status" value="1"/>
</dbReference>
<accession>A0AAE3JHN2</accession>
<dbReference type="InterPro" id="IPR051159">
    <property type="entry name" value="Hexapeptide_acetyltransf"/>
</dbReference>
<keyword evidence="3" id="KW-0012">Acyltransferase</keyword>
<organism evidence="3 4">
    <name type="scientific">Teretinema zuelzerae</name>
    <dbReference type="NCBI Taxonomy" id="156"/>
    <lineage>
        <taxon>Bacteria</taxon>
        <taxon>Pseudomonadati</taxon>
        <taxon>Spirochaetota</taxon>
        <taxon>Spirochaetia</taxon>
        <taxon>Spirochaetales</taxon>
        <taxon>Treponemataceae</taxon>
        <taxon>Teretinema</taxon>
    </lineage>
</organism>
<proteinExistence type="inferred from homology"/>
<gene>
    <name evidence="3" type="ORF">K7J14_00335</name>
</gene>
<dbReference type="GO" id="GO:0005829">
    <property type="term" value="C:cytosol"/>
    <property type="evidence" value="ECO:0007669"/>
    <property type="project" value="TreeGrafter"/>
</dbReference>
<dbReference type="PANTHER" id="PTHR23416">
    <property type="entry name" value="SIALIC ACID SYNTHASE-RELATED"/>
    <property type="match status" value="1"/>
</dbReference>
<dbReference type="AlphaFoldDB" id="A0AAE3JHN2"/>
<name>A0AAE3JHN2_9SPIR</name>
<evidence type="ECO:0000256" key="2">
    <source>
        <dbReference type="ARBA" id="ARBA00022679"/>
    </source>
</evidence>
<dbReference type="RefSeq" id="WP_230752056.1">
    <property type="nucleotide sequence ID" value="NZ_JAINWA010000001.1"/>
</dbReference>
<protein>
    <submittedName>
        <fullName evidence="3">Acyltransferase</fullName>
    </submittedName>
</protein>
<dbReference type="EMBL" id="JAINWA010000001">
    <property type="protein sequence ID" value="MCD1653158.1"/>
    <property type="molecule type" value="Genomic_DNA"/>
</dbReference>
<comment type="similarity">
    <text evidence="1">Belongs to the transferase hexapeptide repeat family.</text>
</comment>
<evidence type="ECO:0000256" key="1">
    <source>
        <dbReference type="ARBA" id="ARBA00007274"/>
    </source>
</evidence>
<comment type="caution">
    <text evidence="3">The sequence shown here is derived from an EMBL/GenBank/DDBJ whole genome shotgun (WGS) entry which is preliminary data.</text>
</comment>
<dbReference type="InterPro" id="IPR001451">
    <property type="entry name" value="Hexapep"/>
</dbReference>
<dbReference type="PANTHER" id="PTHR23416:SF23">
    <property type="entry name" value="ACETYLTRANSFERASE C18B11.09C-RELATED"/>
    <property type="match status" value="1"/>
</dbReference>
<evidence type="ECO:0000313" key="4">
    <source>
        <dbReference type="Proteomes" id="UP001198163"/>
    </source>
</evidence>
<dbReference type="CDD" id="cd04647">
    <property type="entry name" value="LbH_MAT_like"/>
    <property type="match status" value="1"/>
</dbReference>
<keyword evidence="2" id="KW-0808">Transferase</keyword>
<dbReference type="Proteomes" id="UP001198163">
    <property type="component" value="Unassembled WGS sequence"/>
</dbReference>